<protein>
    <submittedName>
        <fullName evidence="2">Ornithine mitochondrial-like protein</fullName>
    </submittedName>
</protein>
<dbReference type="PaxDb" id="67767-A0A0J7JVL8"/>
<dbReference type="Proteomes" id="UP000036403">
    <property type="component" value="Unassembled WGS sequence"/>
</dbReference>
<dbReference type="AlphaFoldDB" id="A0A0J7JVL8"/>
<sequence>TIEDRKKSNTTGPWESCDSGNDEEKRKGKNNRLERRVVDYKAPKGKSKNKDTTFKNPIKGRGTKIPIVVDKETSQVEKNYTHEKWLEMSGSELGARASDYIGELERQRKICGNLSGNVEGRMKDCTFVLSKLCEAFTEKTEILDLERQVNSLKEGNSVYASRTLMDGMEDPKEKRTKNERMKTNVRKSPYVKLTDVTEVHCTPGCSSDVDYMSRKDDYPEEENAMEWTSAEQDQIVSENEYKENIYR</sequence>
<evidence type="ECO:0000313" key="3">
    <source>
        <dbReference type="Proteomes" id="UP000036403"/>
    </source>
</evidence>
<organism evidence="2 3">
    <name type="scientific">Lasius niger</name>
    <name type="common">Black garden ant</name>
    <dbReference type="NCBI Taxonomy" id="67767"/>
    <lineage>
        <taxon>Eukaryota</taxon>
        <taxon>Metazoa</taxon>
        <taxon>Ecdysozoa</taxon>
        <taxon>Arthropoda</taxon>
        <taxon>Hexapoda</taxon>
        <taxon>Insecta</taxon>
        <taxon>Pterygota</taxon>
        <taxon>Neoptera</taxon>
        <taxon>Endopterygota</taxon>
        <taxon>Hymenoptera</taxon>
        <taxon>Apocrita</taxon>
        <taxon>Aculeata</taxon>
        <taxon>Formicoidea</taxon>
        <taxon>Formicidae</taxon>
        <taxon>Formicinae</taxon>
        <taxon>Lasius</taxon>
        <taxon>Lasius</taxon>
    </lineage>
</organism>
<evidence type="ECO:0000313" key="2">
    <source>
        <dbReference type="EMBL" id="KMQ82169.1"/>
    </source>
</evidence>
<comment type="caution">
    <text evidence="2">The sequence shown here is derived from an EMBL/GenBank/DDBJ whole genome shotgun (WGS) entry which is preliminary data.</text>
</comment>
<dbReference type="EMBL" id="LBMM01027661">
    <property type="protein sequence ID" value="KMQ82169.1"/>
    <property type="molecule type" value="Genomic_DNA"/>
</dbReference>
<proteinExistence type="predicted"/>
<feature type="compositionally biased region" description="Basic and acidic residues" evidence="1">
    <location>
        <begin position="22"/>
        <end position="53"/>
    </location>
</feature>
<gene>
    <name evidence="2" type="ORF">RF55_23924</name>
</gene>
<name>A0A0J7JVL8_LASNI</name>
<reference evidence="2 3" key="1">
    <citation type="submission" date="2015-04" db="EMBL/GenBank/DDBJ databases">
        <title>Lasius niger genome sequencing.</title>
        <authorList>
            <person name="Konorov E.A."/>
            <person name="Nikitin M.A."/>
            <person name="Kirill M.V."/>
            <person name="Chang P."/>
        </authorList>
    </citation>
    <scope>NUCLEOTIDE SEQUENCE [LARGE SCALE GENOMIC DNA]</scope>
    <source>
        <tissue evidence="2">Whole</tissue>
    </source>
</reference>
<accession>A0A0J7JVL8</accession>
<feature type="region of interest" description="Disordered" evidence="1">
    <location>
        <begin position="1"/>
        <end position="59"/>
    </location>
</feature>
<feature type="non-terminal residue" evidence="2">
    <location>
        <position position="1"/>
    </location>
</feature>
<evidence type="ECO:0000256" key="1">
    <source>
        <dbReference type="SAM" id="MobiDB-lite"/>
    </source>
</evidence>
<feature type="region of interest" description="Disordered" evidence="1">
    <location>
        <begin position="228"/>
        <end position="247"/>
    </location>
</feature>
<keyword evidence="3" id="KW-1185">Reference proteome</keyword>